<gene>
    <name evidence="1" type="ORF">PCOR1329_LOCUS10722</name>
</gene>
<sequence length="117" mass="12641">MNTWPSLGARSGPRCCAMCSRAAGLTSRGCPCPGGAARARSSSSARRFRDGTVVLKKAFASFAAHARQPPGAHEWMKWENALRRVVMDHGHGISFARGQEQWMSTTASFSERLASAM</sequence>
<organism evidence="1 2">
    <name type="scientific">Prorocentrum cordatum</name>
    <dbReference type="NCBI Taxonomy" id="2364126"/>
    <lineage>
        <taxon>Eukaryota</taxon>
        <taxon>Sar</taxon>
        <taxon>Alveolata</taxon>
        <taxon>Dinophyceae</taxon>
        <taxon>Prorocentrales</taxon>
        <taxon>Prorocentraceae</taxon>
        <taxon>Prorocentrum</taxon>
    </lineage>
</organism>
<evidence type="ECO:0000313" key="2">
    <source>
        <dbReference type="Proteomes" id="UP001189429"/>
    </source>
</evidence>
<proteinExistence type="predicted"/>
<comment type="caution">
    <text evidence="1">The sequence shown here is derived from an EMBL/GenBank/DDBJ whole genome shotgun (WGS) entry which is preliminary data.</text>
</comment>
<accession>A0ABN9QJK6</accession>
<name>A0ABN9QJK6_9DINO</name>
<dbReference type="EMBL" id="CAUYUJ010003049">
    <property type="protein sequence ID" value="CAK0803615.1"/>
    <property type="molecule type" value="Genomic_DNA"/>
</dbReference>
<dbReference type="Proteomes" id="UP001189429">
    <property type="component" value="Unassembled WGS sequence"/>
</dbReference>
<reference evidence="1" key="1">
    <citation type="submission" date="2023-10" db="EMBL/GenBank/DDBJ databases">
        <authorList>
            <person name="Chen Y."/>
            <person name="Shah S."/>
            <person name="Dougan E. K."/>
            <person name="Thang M."/>
            <person name="Chan C."/>
        </authorList>
    </citation>
    <scope>NUCLEOTIDE SEQUENCE [LARGE SCALE GENOMIC DNA]</scope>
</reference>
<evidence type="ECO:0000313" key="1">
    <source>
        <dbReference type="EMBL" id="CAK0803615.1"/>
    </source>
</evidence>
<keyword evidence="2" id="KW-1185">Reference proteome</keyword>
<protein>
    <submittedName>
        <fullName evidence="1">Uncharacterized protein</fullName>
    </submittedName>
</protein>